<name>A0ABR2LJ12_9ASPA</name>
<dbReference type="EMBL" id="JBBWWR010000019">
    <property type="protein sequence ID" value="KAK8942143.1"/>
    <property type="molecule type" value="Genomic_DNA"/>
</dbReference>
<comment type="caution">
    <text evidence="1">The sequence shown here is derived from an EMBL/GenBank/DDBJ whole genome shotgun (WGS) entry which is preliminary data.</text>
</comment>
<accession>A0ABR2LJ12</accession>
<evidence type="ECO:0000313" key="1">
    <source>
        <dbReference type="EMBL" id="KAK8942143.1"/>
    </source>
</evidence>
<dbReference type="Proteomes" id="UP001412067">
    <property type="component" value="Unassembled WGS sequence"/>
</dbReference>
<evidence type="ECO:0000313" key="2">
    <source>
        <dbReference type="Proteomes" id="UP001412067"/>
    </source>
</evidence>
<protein>
    <submittedName>
        <fullName evidence="1">Uncharacterized protein</fullName>
    </submittedName>
</protein>
<gene>
    <name evidence="1" type="ORF">KSP40_PGU022189</name>
</gene>
<reference evidence="1 2" key="1">
    <citation type="journal article" date="2022" name="Nat. Plants">
        <title>Genomes of leafy and leafless Platanthera orchids illuminate the evolution of mycoheterotrophy.</title>
        <authorList>
            <person name="Li M.H."/>
            <person name="Liu K.W."/>
            <person name="Li Z."/>
            <person name="Lu H.C."/>
            <person name="Ye Q.L."/>
            <person name="Zhang D."/>
            <person name="Wang J.Y."/>
            <person name="Li Y.F."/>
            <person name="Zhong Z.M."/>
            <person name="Liu X."/>
            <person name="Yu X."/>
            <person name="Liu D.K."/>
            <person name="Tu X.D."/>
            <person name="Liu B."/>
            <person name="Hao Y."/>
            <person name="Liao X.Y."/>
            <person name="Jiang Y.T."/>
            <person name="Sun W.H."/>
            <person name="Chen J."/>
            <person name="Chen Y.Q."/>
            <person name="Ai Y."/>
            <person name="Zhai J.W."/>
            <person name="Wu S.S."/>
            <person name="Zhou Z."/>
            <person name="Hsiao Y.Y."/>
            <person name="Wu W.L."/>
            <person name="Chen Y.Y."/>
            <person name="Lin Y.F."/>
            <person name="Hsu J.L."/>
            <person name="Li C.Y."/>
            <person name="Wang Z.W."/>
            <person name="Zhao X."/>
            <person name="Zhong W.Y."/>
            <person name="Ma X.K."/>
            <person name="Ma L."/>
            <person name="Huang J."/>
            <person name="Chen G.Z."/>
            <person name="Huang M.Z."/>
            <person name="Huang L."/>
            <person name="Peng D.H."/>
            <person name="Luo Y.B."/>
            <person name="Zou S.Q."/>
            <person name="Chen S.P."/>
            <person name="Lan S."/>
            <person name="Tsai W.C."/>
            <person name="Van de Peer Y."/>
            <person name="Liu Z.J."/>
        </authorList>
    </citation>
    <scope>NUCLEOTIDE SEQUENCE [LARGE SCALE GENOMIC DNA]</scope>
    <source>
        <strain evidence="1">Lor288</strain>
    </source>
</reference>
<organism evidence="1 2">
    <name type="scientific">Platanthera guangdongensis</name>
    <dbReference type="NCBI Taxonomy" id="2320717"/>
    <lineage>
        <taxon>Eukaryota</taxon>
        <taxon>Viridiplantae</taxon>
        <taxon>Streptophyta</taxon>
        <taxon>Embryophyta</taxon>
        <taxon>Tracheophyta</taxon>
        <taxon>Spermatophyta</taxon>
        <taxon>Magnoliopsida</taxon>
        <taxon>Liliopsida</taxon>
        <taxon>Asparagales</taxon>
        <taxon>Orchidaceae</taxon>
        <taxon>Orchidoideae</taxon>
        <taxon>Orchideae</taxon>
        <taxon>Orchidinae</taxon>
        <taxon>Platanthera</taxon>
    </lineage>
</organism>
<proteinExistence type="predicted"/>
<keyword evidence="2" id="KW-1185">Reference proteome</keyword>
<sequence length="112" mass="12844">MDSLDMQSARPSNSLTKSSSVRRYVTLIRGYRDELKLEYAKRLMGEIIRGGFDLGMPAYNSIIDCVCQLCHRKDPLWLLPVSKTLQDEIIQDSKKSGDFPRAYLQSVQDKEN</sequence>